<evidence type="ECO:0000313" key="11">
    <source>
        <dbReference type="Proteomes" id="UP000761534"/>
    </source>
</evidence>
<keyword evidence="6" id="KW-0443">Lipid metabolism</keyword>
<comment type="subcellular location">
    <subcellularLocation>
        <location evidence="1 8">Endoplasmic reticulum membrane</location>
        <topology evidence="1 8">Multi-pass membrane protein</topology>
    </subcellularLocation>
</comment>
<evidence type="ECO:0000256" key="6">
    <source>
        <dbReference type="ARBA" id="ARBA00023098"/>
    </source>
</evidence>
<feature type="transmembrane region" description="Helical" evidence="9">
    <location>
        <begin position="193"/>
        <end position="217"/>
    </location>
</feature>
<protein>
    <recommendedName>
        <fullName evidence="8">Acyl-coenzyme A diphosphatase SCS3</fullName>
        <ecNumber evidence="8">3.6.1.-</ecNumber>
    </recommendedName>
    <alternativeName>
        <fullName evidence="8">FIT family protein SCS3</fullName>
    </alternativeName>
</protein>
<organism evidence="10 11">
    <name type="scientific">Trichomonascus ciferrii</name>
    <dbReference type="NCBI Taxonomy" id="44093"/>
    <lineage>
        <taxon>Eukaryota</taxon>
        <taxon>Fungi</taxon>
        <taxon>Dikarya</taxon>
        <taxon>Ascomycota</taxon>
        <taxon>Saccharomycotina</taxon>
        <taxon>Dipodascomycetes</taxon>
        <taxon>Dipodascales</taxon>
        <taxon>Trichomonascaceae</taxon>
        <taxon>Trichomonascus</taxon>
        <taxon>Trichomonascus ciferrii complex</taxon>
    </lineage>
</organism>
<keyword evidence="8" id="KW-0444">Lipid biosynthesis</keyword>
<dbReference type="AlphaFoldDB" id="A0A642V657"/>
<dbReference type="PANTHER" id="PTHR23129:SF0">
    <property type="entry name" value="ACYL-COENZYME A DIPHOSPHATASE FITM2"/>
    <property type="match status" value="1"/>
</dbReference>
<feature type="transmembrane region" description="Helical" evidence="9">
    <location>
        <begin position="26"/>
        <end position="47"/>
    </location>
</feature>
<dbReference type="PANTHER" id="PTHR23129">
    <property type="entry name" value="ACYL-COENZYME A DIPHOSPHATASE FITM2"/>
    <property type="match status" value="1"/>
</dbReference>
<dbReference type="HAMAP" id="MF_03231">
    <property type="entry name" value="SCS3"/>
    <property type="match status" value="1"/>
</dbReference>
<keyword evidence="11" id="KW-1185">Reference proteome</keyword>
<name>A0A642V657_9ASCO</name>
<proteinExistence type="inferred from homology"/>
<evidence type="ECO:0000256" key="2">
    <source>
        <dbReference type="ARBA" id="ARBA00022692"/>
    </source>
</evidence>
<dbReference type="EMBL" id="SWFS01000179">
    <property type="protein sequence ID" value="KAA8915207.1"/>
    <property type="molecule type" value="Genomic_DNA"/>
</dbReference>
<accession>A0A642V657</accession>
<keyword evidence="7 8" id="KW-0472">Membrane</keyword>
<dbReference type="Proteomes" id="UP000761534">
    <property type="component" value="Unassembled WGS sequence"/>
</dbReference>
<dbReference type="InterPro" id="IPR019388">
    <property type="entry name" value="FIT"/>
</dbReference>
<feature type="active site" evidence="8">
    <location>
        <position position="165"/>
    </location>
</feature>
<sequence>MSQEVPKEQAESTAKRYFGLLKLEELVLLSFYSITILLGQLVCLANPHPSYFGEKRNIFNVIFVRQGWFWTTIAFIAHASHVHKNNNTNRQTLLKQQILRYTLATVWWYAFSQWLFGLPIMDRVFVITGGTCEGVTGVADGTSMTSAACRSHGGKWVGGHDPSGHSFLLVHSSLFLWFEILPTLRKQTEAVPGAVKGVFVLLGLWWWMLLMTSIYFHSFLEKLAGLIWGLIEVSVVYIVLSNNPQTAGTLGLSD</sequence>
<evidence type="ECO:0000256" key="3">
    <source>
        <dbReference type="ARBA" id="ARBA00022801"/>
    </source>
</evidence>
<keyword evidence="8" id="KW-0594">Phospholipid biosynthesis</keyword>
<dbReference type="VEuPathDB" id="FungiDB:TRICI_002564"/>
<evidence type="ECO:0000313" key="10">
    <source>
        <dbReference type="EMBL" id="KAA8915207.1"/>
    </source>
</evidence>
<comment type="function">
    <text evidence="8">Fatty acyl-coenzyme A (CoA) diphosphatase that hydrolyzes fatty acyl-CoA to yield acyl-4'-phosphopantetheine and adenosine 3',5'-bisphosphate. Preferentially hydrolyzes unsaturated long-chain acyl-CoA substrates in the endoplasmic reticulum (ER) lumen. This catalytic activity is required for maintaining ER structure and for lipid droplets (LDs) biogenesis, which are lipid storage organelles involved in maintaining lipid and energy homeostasis. May directly bind to diacylglycerol (DAGs) and triacylglycerol, which is also important for LD biogenesis. May support directional budding of nacent LDs from the ER into the cytosol by reducing DAG levels at sites of LD formation. May play a role in the regulation of cell morphology and cytoskeletal organization. Involved in phospholipid biosynthesis.</text>
</comment>
<comment type="catalytic activity">
    <reaction evidence="8">
        <text>an acyl-CoA + H2O = an acyl-4'-phosphopantetheine + adenosine 3',5'-bisphosphate + 2 H(+)</text>
        <dbReference type="Rhea" id="RHEA:50044"/>
        <dbReference type="ChEBI" id="CHEBI:15377"/>
        <dbReference type="ChEBI" id="CHEBI:15378"/>
        <dbReference type="ChEBI" id="CHEBI:58342"/>
        <dbReference type="ChEBI" id="CHEBI:58343"/>
        <dbReference type="ChEBI" id="CHEBI:132023"/>
    </reaction>
</comment>
<feature type="transmembrane region" description="Helical" evidence="9">
    <location>
        <begin position="98"/>
        <end position="116"/>
    </location>
</feature>
<dbReference type="GO" id="GO:0005789">
    <property type="term" value="C:endoplasmic reticulum membrane"/>
    <property type="evidence" value="ECO:0007669"/>
    <property type="project" value="UniProtKB-SubCell"/>
</dbReference>
<keyword evidence="2 8" id="KW-0812">Transmembrane</keyword>
<feature type="transmembrane region" description="Helical" evidence="9">
    <location>
        <begin position="164"/>
        <end position="181"/>
    </location>
</feature>
<comment type="catalytic activity">
    <reaction evidence="8">
        <text>(9Z)-octadecenoyl-CoA + H2O = S-(9Z-octadecenoyl)-4'-phosphopantetheine + adenosine 3',5'-bisphosphate + 2 H(+)</text>
        <dbReference type="Rhea" id="RHEA:65564"/>
        <dbReference type="ChEBI" id="CHEBI:15377"/>
        <dbReference type="ChEBI" id="CHEBI:15378"/>
        <dbReference type="ChEBI" id="CHEBI:57387"/>
        <dbReference type="ChEBI" id="CHEBI:58343"/>
        <dbReference type="ChEBI" id="CHEBI:156553"/>
    </reaction>
</comment>
<keyword evidence="4 8" id="KW-0256">Endoplasmic reticulum</keyword>
<evidence type="ECO:0000256" key="7">
    <source>
        <dbReference type="ARBA" id="ARBA00023136"/>
    </source>
</evidence>
<dbReference type="InterPro" id="IPR046400">
    <property type="entry name" value="SCS3"/>
</dbReference>
<evidence type="ECO:0000256" key="1">
    <source>
        <dbReference type="ARBA" id="ARBA00004477"/>
    </source>
</evidence>
<comment type="catalytic activity">
    <reaction evidence="8">
        <text>(5Z,8Z,11Z,14Z)-eicosatetraenoyl-CoA + H2O = S-(5Z,8Z,11Z,14Z-eicosatetraenoyl)-4'-phosphopantetheine + adenosine 3',5'-bisphosphate + 2 H(+)</text>
        <dbReference type="Rhea" id="RHEA:65568"/>
        <dbReference type="ChEBI" id="CHEBI:15377"/>
        <dbReference type="ChEBI" id="CHEBI:15378"/>
        <dbReference type="ChEBI" id="CHEBI:57368"/>
        <dbReference type="ChEBI" id="CHEBI:58343"/>
        <dbReference type="ChEBI" id="CHEBI:156554"/>
    </reaction>
</comment>
<gene>
    <name evidence="8" type="primary">SCS3</name>
    <name evidence="8" type="synonym">FIT2B</name>
    <name evidence="10" type="ORF">TRICI_002564</name>
</gene>
<feature type="transmembrane region" description="Helical" evidence="9">
    <location>
        <begin position="223"/>
        <end position="240"/>
    </location>
</feature>
<keyword evidence="8" id="KW-1208">Phospholipid metabolism</keyword>
<comment type="catalytic activity">
    <reaction evidence="8">
        <text>hexadecanoyl-CoA + H2O = S-hexadecanoyl-4'-phosphopantetheine + adenosine 3',5'-bisphosphate + 2 H(+)</text>
        <dbReference type="Rhea" id="RHEA:50032"/>
        <dbReference type="ChEBI" id="CHEBI:15377"/>
        <dbReference type="ChEBI" id="CHEBI:15378"/>
        <dbReference type="ChEBI" id="CHEBI:57379"/>
        <dbReference type="ChEBI" id="CHEBI:58343"/>
        <dbReference type="ChEBI" id="CHEBI:132018"/>
    </reaction>
</comment>
<evidence type="ECO:0000256" key="5">
    <source>
        <dbReference type="ARBA" id="ARBA00022989"/>
    </source>
</evidence>
<evidence type="ECO:0000256" key="4">
    <source>
        <dbReference type="ARBA" id="ARBA00022824"/>
    </source>
</evidence>
<comment type="caution">
    <text evidence="10">The sequence shown here is derived from an EMBL/GenBank/DDBJ whole genome shotgun (WGS) entry which is preliminary data.</text>
</comment>
<evidence type="ECO:0000256" key="9">
    <source>
        <dbReference type="SAM" id="Phobius"/>
    </source>
</evidence>
<dbReference type="EC" id="3.6.1.-" evidence="8"/>
<dbReference type="OrthoDB" id="5579088at2759"/>
<reference evidence="10" key="1">
    <citation type="journal article" date="2019" name="G3 (Bethesda)">
        <title>Genome Assemblies of Two Rare Opportunistic Yeast Pathogens: Diutina rugosa (syn. Candida rugosa) and Trichomonascus ciferrii (syn. Candida ciferrii).</title>
        <authorList>
            <person name="Mixao V."/>
            <person name="Saus E."/>
            <person name="Hansen A.P."/>
            <person name="Lass-Florl C."/>
            <person name="Gabaldon T."/>
        </authorList>
    </citation>
    <scope>NUCLEOTIDE SEQUENCE</scope>
    <source>
        <strain evidence="10">CBS 4856</strain>
    </source>
</reference>
<dbReference type="GO" id="GO:0010945">
    <property type="term" value="F:coenzyme A diphosphatase activity"/>
    <property type="evidence" value="ECO:0007669"/>
    <property type="project" value="InterPro"/>
</dbReference>
<dbReference type="GO" id="GO:0140042">
    <property type="term" value="P:lipid droplet formation"/>
    <property type="evidence" value="ECO:0007669"/>
    <property type="project" value="UniProtKB-UniRule"/>
</dbReference>
<dbReference type="GO" id="GO:0008654">
    <property type="term" value="P:phospholipid biosynthetic process"/>
    <property type="evidence" value="ECO:0007669"/>
    <property type="project" value="UniProtKB-KW"/>
</dbReference>
<keyword evidence="3 8" id="KW-0378">Hydrolase</keyword>
<evidence type="ECO:0000256" key="8">
    <source>
        <dbReference type="HAMAP-Rule" id="MF_03231"/>
    </source>
</evidence>
<feature type="active site" evidence="8">
    <location>
        <position position="217"/>
    </location>
</feature>
<comment type="similarity">
    <text evidence="8">Belongs to the FIT family. Fungal FIT2B/SCS3 subfamily.</text>
</comment>
<dbReference type="Pfam" id="PF10261">
    <property type="entry name" value="FIT"/>
    <property type="match status" value="2"/>
</dbReference>
<keyword evidence="5 8" id="KW-1133">Transmembrane helix</keyword>
<feature type="transmembrane region" description="Helical" evidence="9">
    <location>
        <begin position="59"/>
        <end position="77"/>
    </location>
</feature>